<dbReference type="GO" id="GO:0016614">
    <property type="term" value="F:oxidoreductase activity, acting on CH-OH group of donors"/>
    <property type="evidence" value="ECO:0007669"/>
    <property type="project" value="InterPro"/>
</dbReference>
<feature type="domain" description="Glucose-methanol-choline oxidoreductase N-terminal" evidence="7">
    <location>
        <begin position="142"/>
        <end position="165"/>
    </location>
</feature>
<dbReference type="Gene3D" id="3.50.50.60">
    <property type="entry name" value="FAD/NAD(P)-binding domain"/>
    <property type="match status" value="1"/>
</dbReference>
<evidence type="ECO:0000259" key="8">
    <source>
        <dbReference type="PROSITE" id="PS00624"/>
    </source>
</evidence>
<dbReference type="PANTHER" id="PTHR11552">
    <property type="entry name" value="GLUCOSE-METHANOL-CHOLINE GMC OXIDOREDUCTASE"/>
    <property type="match status" value="1"/>
</dbReference>
<comment type="caution">
    <text evidence="9">The sequence shown here is derived from an EMBL/GenBank/DDBJ whole genome shotgun (WGS) entry which is preliminary data.</text>
</comment>
<dbReference type="PROSITE" id="PS00624">
    <property type="entry name" value="GMC_OXRED_2"/>
    <property type="match status" value="1"/>
</dbReference>
<proteinExistence type="inferred from homology"/>
<comment type="similarity">
    <text evidence="2 6">Belongs to the GMC oxidoreductase family.</text>
</comment>
<dbReference type="EMBL" id="NEVH01020853">
    <property type="protein sequence ID" value="PNF21088.1"/>
    <property type="molecule type" value="Genomic_DNA"/>
</dbReference>
<dbReference type="Proteomes" id="UP000235965">
    <property type="component" value="Unassembled WGS sequence"/>
</dbReference>
<feature type="binding site" evidence="5">
    <location>
        <position position="148"/>
    </location>
    <ligand>
        <name>FAD</name>
        <dbReference type="ChEBI" id="CHEBI:57692"/>
    </ligand>
</feature>
<feature type="domain" description="Glucose-methanol-choline oxidoreductase N-terminal" evidence="8">
    <location>
        <begin position="319"/>
        <end position="333"/>
    </location>
</feature>
<dbReference type="Pfam" id="PF00732">
    <property type="entry name" value="GMC_oxred_N"/>
    <property type="match status" value="1"/>
</dbReference>
<evidence type="ECO:0000313" key="10">
    <source>
        <dbReference type="Proteomes" id="UP000235965"/>
    </source>
</evidence>
<feature type="binding site" evidence="5">
    <location>
        <position position="281"/>
    </location>
    <ligand>
        <name>FAD</name>
        <dbReference type="ChEBI" id="CHEBI:57692"/>
    </ligand>
</feature>
<dbReference type="GO" id="GO:0050660">
    <property type="term" value="F:flavin adenine dinucleotide binding"/>
    <property type="evidence" value="ECO:0007669"/>
    <property type="project" value="InterPro"/>
</dbReference>
<dbReference type="EMBL" id="NEVH01020853">
    <property type="protein sequence ID" value="PNF21089.1"/>
    <property type="molecule type" value="Genomic_DNA"/>
</dbReference>
<dbReference type="SUPFAM" id="SSF51905">
    <property type="entry name" value="FAD/NAD(P)-binding domain"/>
    <property type="match status" value="1"/>
</dbReference>
<comment type="cofactor">
    <cofactor evidence="1 5">
        <name>FAD</name>
        <dbReference type="ChEBI" id="CHEBI:57692"/>
    </cofactor>
</comment>
<keyword evidence="3 6" id="KW-0285">Flavoprotein</keyword>
<dbReference type="InterPro" id="IPR036188">
    <property type="entry name" value="FAD/NAD-bd_sf"/>
</dbReference>
<dbReference type="InterPro" id="IPR007867">
    <property type="entry name" value="GMC_OxRtase_C"/>
</dbReference>
<dbReference type="PROSITE" id="PS00623">
    <property type="entry name" value="GMC_OXRED_1"/>
    <property type="match status" value="1"/>
</dbReference>
<accession>A0A2J7PXM0</accession>
<evidence type="ECO:0000256" key="4">
    <source>
        <dbReference type="ARBA" id="ARBA00022827"/>
    </source>
</evidence>
<dbReference type="Gene3D" id="3.30.560.10">
    <property type="entry name" value="Glucose Oxidase, domain 3"/>
    <property type="match status" value="1"/>
</dbReference>
<keyword evidence="4 5" id="KW-0274">FAD</keyword>
<gene>
    <name evidence="9" type="ORF">B7P43_G05544</name>
</gene>
<evidence type="ECO:0000256" key="1">
    <source>
        <dbReference type="ARBA" id="ARBA00001974"/>
    </source>
</evidence>
<dbReference type="SUPFAM" id="SSF54373">
    <property type="entry name" value="FAD-linked reductases, C-terminal domain"/>
    <property type="match status" value="1"/>
</dbReference>
<dbReference type="AlphaFoldDB" id="A0A2J7PXM0"/>
<organism evidence="9 10">
    <name type="scientific">Cryptotermes secundus</name>
    <dbReference type="NCBI Taxonomy" id="105785"/>
    <lineage>
        <taxon>Eukaryota</taxon>
        <taxon>Metazoa</taxon>
        <taxon>Ecdysozoa</taxon>
        <taxon>Arthropoda</taxon>
        <taxon>Hexapoda</taxon>
        <taxon>Insecta</taxon>
        <taxon>Pterygota</taxon>
        <taxon>Neoptera</taxon>
        <taxon>Polyneoptera</taxon>
        <taxon>Dictyoptera</taxon>
        <taxon>Blattodea</taxon>
        <taxon>Blattoidea</taxon>
        <taxon>Termitoidae</taxon>
        <taxon>Kalotermitidae</taxon>
        <taxon>Cryptotermitinae</taxon>
        <taxon>Cryptotermes</taxon>
    </lineage>
</organism>
<evidence type="ECO:0000313" key="9">
    <source>
        <dbReference type="EMBL" id="PNF21089.1"/>
    </source>
</evidence>
<evidence type="ECO:0000256" key="5">
    <source>
        <dbReference type="PIRSR" id="PIRSR000137-2"/>
    </source>
</evidence>
<evidence type="ECO:0000256" key="3">
    <source>
        <dbReference type="ARBA" id="ARBA00022630"/>
    </source>
</evidence>
<dbReference type="PIRSF" id="PIRSF000137">
    <property type="entry name" value="Alcohol_oxidase"/>
    <property type="match status" value="1"/>
</dbReference>
<protein>
    <submittedName>
        <fullName evidence="9">Glucose dehydrogenase [FAD, quinone]</fullName>
    </submittedName>
</protein>
<sequence length="627" mass="69158">MDGSCAIGSHWTSASSCPTTAGVSDVGALLFTSLLTTLIDSQKQLGNPDEYPEDASSYLLDEYDFIVVGAGSAGSVVASRLSEVPEWKVLLLEAGGDPPLSSDIPKLFFALQRTDIDWKYMTEPKKGMCEGLQNGQCSWPRGKVLGGTSTINAMLYVRGMQKDYDKWAENGNYGWSYKEILDYFKKSEDAKWMKSDDLSHHAKGGPLTIEQFEVSDIGERILEAAMELGYPVLDDINAENRLGFTAVQGTLRNGTRCNTAKAFLSPAKDRKNLHVSKHSHVTRILIDPGSNEAHSVEFRTQTGEVRVVKFKKEVVVSAGAINTPQILMLSGIGPLEHLNDIGIKPVIKDLKVGENLQDHILFPGSILTKKKSSLHQISPSFYNDAFYEYLTRRTGVLSTHYGTSATGFIKTKCSEDDRPDIQMHFLAFLAQDNQSIMVLANGVGFTEETTLSILEYLKEKDLMFLIPSLLRPKSVGRILLSSSDPSEPPRIQAGYLSDPEGKDIDSLIEGIKFTTDLINTEAMKAENATRQKIYFKDCEHLEFDSRDYWECVLRQTATTLYHPVGTCKMGPSSDPEAVVDPELKIHGVKGIRVADASIMPSIVSGNTNAPCIMIGEKAADMVKKDWL</sequence>
<evidence type="ECO:0000259" key="7">
    <source>
        <dbReference type="PROSITE" id="PS00623"/>
    </source>
</evidence>
<reference evidence="9 10" key="1">
    <citation type="submission" date="2017-12" db="EMBL/GenBank/DDBJ databases">
        <title>Hemimetabolous genomes reveal molecular basis of termite eusociality.</title>
        <authorList>
            <person name="Harrison M.C."/>
            <person name="Jongepier E."/>
            <person name="Robertson H.M."/>
            <person name="Arning N."/>
            <person name="Bitard-Feildel T."/>
            <person name="Chao H."/>
            <person name="Childers C.P."/>
            <person name="Dinh H."/>
            <person name="Doddapaneni H."/>
            <person name="Dugan S."/>
            <person name="Gowin J."/>
            <person name="Greiner C."/>
            <person name="Han Y."/>
            <person name="Hu H."/>
            <person name="Hughes D.S.T."/>
            <person name="Huylmans A.-K."/>
            <person name="Kemena C."/>
            <person name="Kremer L.P.M."/>
            <person name="Lee S.L."/>
            <person name="Lopez-Ezquerra A."/>
            <person name="Mallet L."/>
            <person name="Monroy-Kuhn J.M."/>
            <person name="Moser A."/>
            <person name="Murali S.C."/>
            <person name="Muzny D.M."/>
            <person name="Otani S."/>
            <person name="Piulachs M.-D."/>
            <person name="Poelchau M."/>
            <person name="Qu J."/>
            <person name="Schaub F."/>
            <person name="Wada-Katsumata A."/>
            <person name="Worley K.C."/>
            <person name="Xie Q."/>
            <person name="Ylla G."/>
            <person name="Poulsen M."/>
            <person name="Gibbs R.A."/>
            <person name="Schal C."/>
            <person name="Richards S."/>
            <person name="Belles X."/>
            <person name="Korb J."/>
            <person name="Bornberg-Bauer E."/>
        </authorList>
    </citation>
    <scope>NUCLEOTIDE SEQUENCE [LARGE SCALE GENOMIC DNA]</scope>
    <source>
        <tissue evidence="9">Whole body</tissue>
    </source>
</reference>
<evidence type="ECO:0000256" key="2">
    <source>
        <dbReference type="ARBA" id="ARBA00010790"/>
    </source>
</evidence>
<feature type="binding site" evidence="5">
    <location>
        <position position="144"/>
    </location>
    <ligand>
        <name>FAD</name>
        <dbReference type="ChEBI" id="CHEBI:57692"/>
    </ligand>
</feature>
<dbReference type="InterPro" id="IPR012132">
    <property type="entry name" value="GMC_OxRdtase"/>
</dbReference>
<dbReference type="PANTHER" id="PTHR11552:SF147">
    <property type="entry name" value="CHOLINE DEHYDROGENASE, MITOCHONDRIAL"/>
    <property type="match status" value="1"/>
</dbReference>
<dbReference type="Pfam" id="PF05199">
    <property type="entry name" value="GMC_oxred_C"/>
    <property type="match status" value="1"/>
</dbReference>
<keyword evidence="10" id="KW-1185">Reference proteome</keyword>
<dbReference type="InterPro" id="IPR000172">
    <property type="entry name" value="GMC_OxRdtase_N"/>
</dbReference>
<dbReference type="OrthoDB" id="269227at2759"/>
<evidence type="ECO:0000256" key="6">
    <source>
        <dbReference type="RuleBase" id="RU003968"/>
    </source>
</evidence>
<name>A0A2J7PXM0_9NEOP</name>